<name>A0A0F9CIL2_9ZZZZ</name>
<dbReference type="Gene3D" id="3.40.50.2300">
    <property type="match status" value="2"/>
</dbReference>
<gene>
    <name evidence="2" type="ORF">LCGC14_2604930</name>
</gene>
<evidence type="ECO:0000259" key="1">
    <source>
        <dbReference type="PROSITE" id="PS50110"/>
    </source>
</evidence>
<dbReference type="GO" id="GO:0000160">
    <property type="term" value="P:phosphorelay signal transduction system"/>
    <property type="evidence" value="ECO:0007669"/>
    <property type="project" value="InterPro"/>
</dbReference>
<feature type="domain" description="Response regulatory" evidence="1">
    <location>
        <begin position="7"/>
        <end position="124"/>
    </location>
</feature>
<dbReference type="SUPFAM" id="SSF52172">
    <property type="entry name" value="CheY-like"/>
    <property type="match status" value="2"/>
</dbReference>
<feature type="domain" description="Response regulatory" evidence="1">
    <location>
        <begin position="143"/>
        <end position="260"/>
    </location>
</feature>
<dbReference type="InterPro" id="IPR001789">
    <property type="entry name" value="Sig_transdc_resp-reg_receiver"/>
</dbReference>
<dbReference type="AlphaFoldDB" id="A0A0F9CIL2"/>
<organism evidence="2">
    <name type="scientific">marine sediment metagenome</name>
    <dbReference type="NCBI Taxonomy" id="412755"/>
    <lineage>
        <taxon>unclassified sequences</taxon>
        <taxon>metagenomes</taxon>
        <taxon>ecological metagenomes</taxon>
    </lineage>
</organism>
<feature type="non-terminal residue" evidence="2">
    <location>
        <position position="1"/>
    </location>
</feature>
<dbReference type="SMART" id="SM00448">
    <property type="entry name" value="REC"/>
    <property type="match status" value="2"/>
</dbReference>
<dbReference type="InterPro" id="IPR052048">
    <property type="entry name" value="ST_Response_Regulator"/>
</dbReference>
<protein>
    <recommendedName>
        <fullName evidence="1">Response regulatory domain-containing protein</fullName>
    </recommendedName>
</protein>
<reference evidence="2" key="1">
    <citation type="journal article" date="2015" name="Nature">
        <title>Complex archaea that bridge the gap between prokaryotes and eukaryotes.</title>
        <authorList>
            <person name="Spang A."/>
            <person name="Saw J.H."/>
            <person name="Jorgensen S.L."/>
            <person name="Zaremba-Niedzwiedzka K."/>
            <person name="Martijn J."/>
            <person name="Lind A.E."/>
            <person name="van Eijk R."/>
            <person name="Schleper C."/>
            <person name="Guy L."/>
            <person name="Ettema T.J."/>
        </authorList>
    </citation>
    <scope>NUCLEOTIDE SEQUENCE</scope>
</reference>
<sequence length="263" mass="29251">ISLSDLSILLLEPSATQRKIIVSHLQQAGAYNIEGVGTGQEALKIMGQYPPDLVITALHLPDMEADQLISQARAIKSETIIHFMLVSSETRFEELDDVRQAGIVAILPKPFKSDDVEKALATTIDFMQPDELVLENYDIHSLNVLVVDDSLTARNHISRVLKNLGIDNISKANDGADGAEIVRENEFDLIFTDLNMPNMDGKQFVEFVRQEMQNSFVPIIMVTSDDDASRLVEVREAGVTAICDKPFELESIRQILIGIFNQD</sequence>
<dbReference type="Pfam" id="PF00072">
    <property type="entry name" value="Response_reg"/>
    <property type="match status" value="2"/>
</dbReference>
<dbReference type="PANTHER" id="PTHR43228:SF1">
    <property type="entry name" value="TWO-COMPONENT RESPONSE REGULATOR ARR22"/>
    <property type="match status" value="1"/>
</dbReference>
<proteinExistence type="predicted"/>
<dbReference type="InterPro" id="IPR011006">
    <property type="entry name" value="CheY-like_superfamily"/>
</dbReference>
<evidence type="ECO:0000313" key="2">
    <source>
        <dbReference type="EMBL" id="KKL05546.1"/>
    </source>
</evidence>
<dbReference type="PROSITE" id="PS50110">
    <property type="entry name" value="RESPONSE_REGULATORY"/>
    <property type="match status" value="2"/>
</dbReference>
<dbReference type="PANTHER" id="PTHR43228">
    <property type="entry name" value="TWO-COMPONENT RESPONSE REGULATOR"/>
    <property type="match status" value="1"/>
</dbReference>
<dbReference type="CDD" id="cd00156">
    <property type="entry name" value="REC"/>
    <property type="match status" value="1"/>
</dbReference>
<comment type="caution">
    <text evidence="2">The sequence shown here is derived from an EMBL/GenBank/DDBJ whole genome shotgun (WGS) entry which is preliminary data.</text>
</comment>
<dbReference type="EMBL" id="LAZR01044069">
    <property type="protein sequence ID" value="KKL05546.1"/>
    <property type="molecule type" value="Genomic_DNA"/>
</dbReference>
<accession>A0A0F9CIL2</accession>